<comment type="similarity">
    <text evidence="2">Belongs to the GSP K family.</text>
</comment>
<evidence type="ECO:0000256" key="3">
    <source>
        <dbReference type="ARBA" id="ARBA00022448"/>
    </source>
</evidence>
<dbReference type="SUPFAM" id="SSF158544">
    <property type="entry name" value="GspK insert domain-like"/>
    <property type="match status" value="1"/>
</dbReference>
<dbReference type="PANTHER" id="PTHR38831">
    <property type="entry name" value="TYPE II SECRETION SYSTEM PROTEIN K"/>
    <property type="match status" value="1"/>
</dbReference>
<evidence type="ECO:0000313" key="12">
    <source>
        <dbReference type="EMBL" id="EIJ43497.1"/>
    </source>
</evidence>
<dbReference type="HOGENOM" id="CLU_815435_0_0_6"/>
<comment type="subcellular location">
    <subcellularLocation>
        <location evidence="1">Cell inner membrane</location>
    </subcellularLocation>
</comment>
<evidence type="ECO:0000256" key="10">
    <source>
        <dbReference type="SAM" id="Phobius"/>
    </source>
</evidence>
<dbReference type="STRING" id="395493.BegalDRAFT_2656"/>
<protein>
    <submittedName>
        <fullName evidence="12">Type II secretory pathway, component PulK</fullName>
    </submittedName>
</protein>
<sequence>MTIFIQPVKRQRGFILVMTLWIIAIATLAASAFALWTQQTIALVQTMQENVQGEIDIQNTQATLLYLLNTKTFNMAGLTVPSLHPVETKTPVDTTQLFEDDFSLSEITHTEITLDDQVYHGLGLAKFALQDEGGLLNVGWISDASFFRFLGLLGVETDQRDPLLDKLKDFTDLDDNHRINGAESYQYQEQNLPPPPNRRLQTPSQVKQILGWRELHHLWKSGIWEQNTSIATSGYPNINTAPSLVLQSVYGLNAEAAQRVIAARIEQPLTSLELISRLTGVILPMGEEEMVYFASAYLRLTIWHEKSQRIRQIHFWFNPLIEKSMPWQVLYSVELPLFETYQQAKPKYVETPLFTTTLSTNPS</sequence>
<evidence type="ECO:0000256" key="9">
    <source>
        <dbReference type="ARBA" id="ARBA00023136"/>
    </source>
</evidence>
<accession>I3CIQ4</accession>
<dbReference type="AlphaFoldDB" id="I3CIQ4"/>
<evidence type="ECO:0000256" key="8">
    <source>
        <dbReference type="ARBA" id="ARBA00022989"/>
    </source>
</evidence>
<feature type="transmembrane region" description="Helical" evidence="10">
    <location>
        <begin position="12"/>
        <end position="36"/>
    </location>
</feature>
<evidence type="ECO:0000256" key="5">
    <source>
        <dbReference type="ARBA" id="ARBA00022519"/>
    </source>
</evidence>
<evidence type="ECO:0000256" key="1">
    <source>
        <dbReference type="ARBA" id="ARBA00004533"/>
    </source>
</evidence>
<organism evidence="12 13">
    <name type="scientific">Beggiatoa alba B18LD</name>
    <dbReference type="NCBI Taxonomy" id="395493"/>
    <lineage>
        <taxon>Bacteria</taxon>
        <taxon>Pseudomonadati</taxon>
        <taxon>Pseudomonadota</taxon>
        <taxon>Gammaproteobacteria</taxon>
        <taxon>Thiotrichales</taxon>
        <taxon>Thiotrichaceae</taxon>
        <taxon>Beggiatoa</taxon>
    </lineage>
</organism>
<dbReference type="InterPro" id="IPR005628">
    <property type="entry name" value="GspK"/>
</dbReference>
<keyword evidence="8 10" id="KW-1133">Transmembrane helix</keyword>
<dbReference type="PANTHER" id="PTHR38831:SF2">
    <property type="entry name" value="TYPE II SECRETION SYSTEM PROTEIN K"/>
    <property type="match status" value="1"/>
</dbReference>
<dbReference type="GO" id="GO:0005886">
    <property type="term" value="C:plasma membrane"/>
    <property type="evidence" value="ECO:0007669"/>
    <property type="project" value="UniProtKB-SubCell"/>
</dbReference>
<dbReference type="Gene3D" id="1.10.40.60">
    <property type="entry name" value="EpsJ-like"/>
    <property type="match status" value="1"/>
</dbReference>
<evidence type="ECO:0000256" key="6">
    <source>
        <dbReference type="ARBA" id="ARBA00022692"/>
    </source>
</evidence>
<evidence type="ECO:0000313" key="13">
    <source>
        <dbReference type="Proteomes" id="UP000005744"/>
    </source>
</evidence>
<dbReference type="eggNOG" id="COG3156">
    <property type="taxonomic scope" value="Bacteria"/>
</dbReference>
<evidence type="ECO:0000256" key="7">
    <source>
        <dbReference type="ARBA" id="ARBA00022927"/>
    </source>
</evidence>
<keyword evidence="3" id="KW-0813">Transport</keyword>
<keyword evidence="4" id="KW-1003">Cell membrane</keyword>
<keyword evidence="5" id="KW-0997">Cell inner membrane</keyword>
<dbReference type="InterPro" id="IPR049031">
    <property type="entry name" value="T2SSK_SAM-like_1st"/>
</dbReference>
<keyword evidence="6 10" id="KW-0812">Transmembrane</keyword>
<dbReference type="GO" id="GO:0009306">
    <property type="term" value="P:protein secretion"/>
    <property type="evidence" value="ECO:0007669"/>
    <property type="project" value="InterPro"/>
</dbReference>
<evidence type="ECO:0000256" key="2">
    <source>
        <dbReference type="ARBA" id="ARBA00007246"/>
    </source>
</evidence>
<dbReference type="InterPro" id="IPR038072">
    <property type="entry name" value="GspK_central_sf"/>
</dbReference>
<name>I3CIQ4_9GAMM</name>
<proteinExistence type="inferred from homology"/>
<dbReference type="EMBL" id="JH600070">
    <property type="protein sequence ID" value="EIJ43497.1"/>
    <property type="molecule type" value="Genomic_DNA"/>
</dbReference>
<dbReference type="Proteomes" id="UP000005744">
    <property type="component" value="Unassembled WGS sequence"/>
</dbReference>
<evidence type="ECO:0000256" key="4">
    <source>
        <dbReference type="ARBA" id="ARBA00022475"/>
    </source>
</evidence>
<dbReference type="Pfam" id="PF21687">
    <property type="entry name" value="T2SSK_1st"/>
    <property type="match status" value="1"/>
</dbReference>
<dbReference type="OrthoDB" id="6388271at2"/>
<dbReference type="RefSeq" id="WP_002690723.1">
    <property type="nucleotide sequence ID" value="NZ_JH600070.1"/>
</dbReference>
<keyword evidence="9 10" id="KW-0472">Membrane</keyword>
<keyword evidence="7" id="KW-0653">Protein transport</keyword>
<keyword evidence="13" id="KW-1185">Reference proteome</keyword>
<gene>
    <name evidence="12" type="ORF">BegalDRAFT_2656</name>
</gene>
<evidence type="ECO:0000259" key="11">
    <source>
        <dbReference type="Pfam" id="PF21687"/>
    </source>
</evidence>
<reference evidence="12 13" key="1">
    <citation type="submission" date="2011-11" db="EMBL/GenBank/DDBJ databases">
        <title>Improved High-Quality Draft sequence of Beggiatoa alba B18lD.</title>
        <authorList>
            <consortium name="US DOE Joint Genome Institute"/>
            <person name="Lucas S."/>
            <person name="Han J."/>
            <person name="Lapidus A."/>
            <person name="Cheng J.-F."/>
            <person name="Goodwin L."/>
            <person name="Pitluck S."/>
            <person name="Peters L."/>
            <person name="Mikhailova N."/>
            <person name="Held B."/>
            <person name="Detter J.C."/>
            <person name="Han C."/>
            <person name="Tapia R."/>
            <person name="Land M."/>
            <person name="Hauser L."/>
            <person name="Kyrpides N."/>
            <person name="Ivanova N."/>
            <person name="Pagani I."/>
            <person name="Samuel K."/>
            <person name="Teske A."/>
            <person name="Mueller J."/>
            <person name="Woyke T."/>
        </authorList>
    </citation>
    <scope>NUCLEOTIDE SEQUENCE [LARGE SCALE GENOMIC DNA]</scope>
    <source>
        <strain evidence="12 13">B18LD</strain>
    </source>
</reference>
<feature type="domain" description="T2SS protein K first SAM-like" evidence="11">
    <location>
        <begin position="144"/>
        <end position="213"/>
    </location>
</feature>